<dbReference type="EMBL" id="BSEH01000371">
    <property type="protein sequence ID" value="GLJ58394.1"/>
    <property type="molecule type" value="Genomic_DNA"/>
</dbReference>
<dbReference type="InterPro" id="IPR002016">
    <property type="entry name" value="Haem_peroxidase"/>
</dbReference>
<evidence type="ECO:0000256" key="8">
    <source>
        <dbReference type="PIRSR" id="PIRSR600823-1"/>
    </source>
</evidence>
<keyword evidence="13" id="KW-0732">Signal</keyword>
<evidence type="ECO:0000256" key="6">
    <source>
        <dbReference type="ARBA" id="ARBA00023002"/>
    </source>
</evidence>
<sequence length="167" mass="17945">MSRTYSFLAWIGLALCSTIVNGQLSSTFYSSSCPNLLSTVKSAVKQAVANEKRMGASLLRLHFHDCFGCDGSILLDDSSTLTGEKTALPNANSVRGFDVIDTIKTNVETVCSGVVSCADILAIATRDSVVELGGPTWTCRREEETRQLQALAVQIAIFLLPHQTSAQ</sequence>
<comment type="similarity">
    <text evidence="12">Belongs to the peroxidase family.</text>
</comment>
<name>A0AAD3NUQ0_CRYJA</name>
<organism evidence="15 17">
    <name type="scientific">Cryptomeria japonica</name>
    <name type="common">Japanese cedar</name>
    <name type="synonym">Cupressus japonica</name>
    <dbReference type="NCBI Taxonomy" id="3369"/>
    <lineage>
        <taxon>Eukaryota</taxon>
        <taxon>Viridiplantae</taxon>
        <taxon>Streptophyta</taxon>
        <taxon>Embryophyta</taxon>
        <taxon>Tracheophyta</taxon>
        <taxon>Spermatophyta</taxon>
        <taxon>Pinopsida</taxon>
        <taxon>Pinidae</taxon>
        <taxon>Conifers II</taxon>
        <taxon>Cupressales</taxon>
        <taxon>Cupressaceae</taxon>
        <taxon>Cryptomeria</taxon>
    </lineage>
</organism>
<feature type="disulfide bond" evidence="11">
    <location>
        <begin position="66"/>
        <end position="69"/>
    </location>
</feature>
<dbReference type="Pfam" id="PF00141">
    <property type="entry name" value="peroxidase"/>
    <property type="match status" value="1"/>
</dbReference>
<keyword evidence="9" id="KW-0106">Calcium</keyword>
<evidence type="ECO:0000256" key="9">
    <source>
        <dbReference type="PIRSR" id="PIRSR600823-3"/>
    </source>
</evidence>
<comment type="catalytic activity">
    <reaction evidence="1">
        <text>2 a phenolic donor + H2O2 = 2 a phenolic radical donor + 2 H2O</text>
        <dbReference type="Rhea" id="RHEA:56136"/>
        <dbReference type="ChEBI" id="CHEBI:15377"/>
        <dbReference type="ChEBI" id="CHEBI:16240"/>
        <dbReference type="ChEBI" id="CHEBI:139520"/>
        <dbReference type="ChEBI" id="CHEBI:139521"/>
        <dbReference type="EC" id="1.11.1.7"/>
    </reaction>
</comment>
<evidence type="ECO:0000313" key="15">
    <source>
        <dbReference type="EMBL" id="GLJ58394.1"/>
    </source>
</evidence>
<dbReference type="PROSITE" id="PS50873">
    <property type="entry name" value="PEROXIDASE_4"/>
    <property type="match status" value="1"/>
</dbReference>
<evidence type="ECO:0000256" key="5">
    <source>
        <dbReference type="ARBA" id="ARBA00022723"/>
    </source>
</evidence>
<comment type="cofactor">
    <cofactor evidence="2">
        <name>heme b</name>
        <dbReference type="ChEBI" id="CHEBI:60344"/>
    </cofactor>
</comment>
<feature type="chain" id="PRO_5042441037" description="Plant heme peroxidase family profile domain-containing protein" evidence="13">
    <location>
        <begin position="23"/>
        <end position="167"/>
    </location>
</feature>
<dbReference type="InterPro" id="IPR019794">
    <property type="entry name" value="Peroxidases_AS"/>
</dbReference>
<feature type="active site" description="Proton acceptor" evidence="8">
    <location>
        <position position="64"/>
    </location>
</feature>
<feature type="domain" description="Plant heme peroxidase family profile" evidence="14">
    <location>
        <begin position="23"/>
        <end position="147"/>
    </location>
</feature>
<dbReference type="SUPFAM" id="SSF48113">
    <property type="entry name" value="Heme-dependent peroxidases"/>
    <property type="match status" value="1"/>
</dbReference>
<feature type="binding site" evidence="9">
    <location>
        <position position="70"/>
    </location>
    <ligand>
        <name>Ca(2+)</name>
        <dbReference type="ChEBI" id="CHEBI:29108"/>
        <label>1</label>
    </ligand>
</feature>
<keyword evidence="6" id="KW-0560">Oxidoreductase</keyword>
<dbReference type="EMBL" id="BSEH01000405">
    <property type="protein sequence ID" value="GLJ58501.1"/>
    <property type="molecule type" value="Genomic_DNA"/>
</dbReference>
<evidence type="ECO:0000256" key="4">
    <source>
        <dbReference type="ARBA" id="ARBA00022617"/>
    </source>
</evidence>
<dbReference type="GO" id="GO:0046872">
    <property type="term" value="F:metal ion binding"/>
    <property type="evidence" value="ECO:0007669"/>
    <property type="project" value="UniProtKB-KW"/>
</dbReference>
<keyword evidence="7" id="KW-0408">Iron</keyword>
<dbReference type="InterPro" id="IPR010255">
    <property type="entry name" value="Haem_peroxidase_sf"/>
</dbReference>
<feature type="binding site" evidence="9">
    <location>
        <position position="84"/>
    </location>
    <ligand>
        <name>Ca(2+)</name>
        <dbReference type="ChEBI" id="CHEBI:29108"/>
        <label>1</label>
    </ligand>
</feature>
<dbReference type="PRINTS" id="PR00458">
    <property type="entry name" value="PEROXIDASE"/>
</dbReference>
<evidence type="ECO:0000256" key="7">
    <source>
        <dbReference type="ARBA" id="ARBA00023004"/>
    </source>
</evidence>
<feature type="binding site" evidence="9">
    <location>
        <position position="72"/>
    </location>
    <ligand>
        <name>Ca(2+)</name>
        <dbReference type="ChEBI" id="CHEBI:29108"/>
        <label>1</label>
    </ligand>
</feature>
<feature type="binding site" evidence="9">
    <location>
        <position position="68"/>
    </location>
    <ligand>
        <name>Ca(2+)</name>
        <dbReference type="ChEBI" id="CHEBI:29108"/>
        <label>1</label>
    </ligand>
</feature>
<comment type="caution">
    <text evidence="15">The sequence shown here is derived from an EMBL/GenBank/DDBJ whole genome shotgun (WGS) entry which is preliminary data.</text>
</comment>
<evidence type="ECO:0000256" key="3">
    <source>
        <dbReference type="ARBA" id="ARBA00022559"/>
    </source>
</evidence>
<keyword evidence="5 9" id="KW-0479">Metal-binding</keyword>
<evidence type="ECO:0000256" key="11">
    <source>
        <dbReference type="PIRSR" id="PIRSR600823-5"/>
    </source>
</evidence>
<feature type="signal peptide" evidence="13">
    <location>
        <begin position="1"/>
        <end position="22"/>
    </location>
</feature>
<dbReference type="InterPro" id="IPR000823">
    <property type="entry name" value="Peroxidase_pln"/>
</dbReference>
<evidence type="ECO:0000313" key="17">
    <source>
        <dbReference type="Proteomes" id="UP001234787"/>
    </source>
</evidence>
<protein>
    <recommendedName>
        <fullName evidence="14">Plant heme peroxidase family profile domain-containing protein</fullName>
    </recommendedName>
</protein>
<evidence type="ECO:0000256" key="12">
    <source>
        <dbReference type="RuleBase" id="RU004241"/>
    </source>
</evidence>
<keyword evidence="17" id="KW-1185">Reference proteome</keyword>
<reference evidence="15" key="1">
    <citation type="submission" date="2022-12" db="EMBL/GenBank/DDBJ databases">
        <title>Chromosome-Level Genome Assembly of Japanese Cedar (Cryptomeriajaponica D. Don).</title>
        <authorList>
            <person name="Fujino T."/>
            <person name="Yamaguchi K."/>
            <person name="Yokoyama T."/>
            <person name="Hamanaka T."/>
            <person name="Harazono Y."/>
            <person name="Kamada H."/>
            <person name="Kobayashi W."/>
            <person name="Ujino-Ihara T."/>
            <person name="Uchiyama K."/>
            <person name="Matsumoto A."/>
            <person name="Izuno A."/>
            <person name="Tsumura Y."/>
            <person name="Toyoda A."/>
            <person name="Shigenobu S."/>
            <person name="Moriguchi Y."/>
            <person name="Ueno S."/>
            <person name="Kasahara M."/>
        </authorList>
    </citation>
    <scope>NUCLEOTIDE SEQUENCE</scope>
</reference>
<keyword evidence="4" id="KW-0349">Heme</keyword>
<dbReference type="PANTHER" id="PTHR31388:SF247">
    <property type="entry name" value="PEROXIDASE"/>
    <property type="match status" value="1"/>
</dbReference>
<evidence type="ECO:0000256" key="13">
    <source>
        <dbReference type="SAM" id="SignalP"/>
    </source>
</evidence>
<dbReference type="Proteomes" id="UP001234787">
    <property type="component" value="Unassembled WGS sequence"/>
</dbReference>
<proteinExistence type="inferred from homology"/>
<evidence type="ECO:0000256" key="10">
    <source>
        <dbReference type="PIRSR" id="PIRSR600823-4"/>
    </source>
</evidence>
<dbReference type="AlphaFoldDB" id="A0AAD3NUQ0"/>
<dbReference type="PROSITE" id="PS00436">
    <property type="entry name" value="PEROXIDASE_2"/>
    <property type="match status" value="1"/>
</dbReference>
<dbReference type="GO" id="GO:0020037">
    <property type="term" value="F:heme binding"/>
    <property type="evidence" value="ECO:0007669"/>
    <property type="project" value="InterPro"/>
</dbReference>
<keyword evidence="11" id="KW-1015">Disulfide bond</keyword>
<feature type="site" description="Transition state stabilizer" evidence="10">
    <location>
        <position position="60"/>
    </location>
</feature>
<feature type="disulfide bond" evidence="11">
    <location>
        <begin position="33"/>
        <end position="111"/>
    </location>
</feature>
<dbReference type="PRINTS" id="PR00461">
    <property type="entry name" value="PLPEROXIDASE"/>
</dbReference>
<accession>A0AAD3NUQ0</accession>
<evidence type="ECO:0000313" key="16">
    <source>
        <dbReference type="EMBL" id="GLJ58501.1"/>
    </source>
</evidence>
<evidence type="ECO:0000256" key="1">
    <source>
        <dbReference type="ARBA" id="ARBA00000189"/>
    </source>
</evidence>
<dbReference type="GO" id="GO:0140825">
    <property type="term" value="F:lactoperoxidase activity"/>
    <property type="evidence" value="ECO:0007669"/>
    <property type="project" value="UniProtKB-EC"/>
</dbReference>
<comment type="cofactor">
    <cofactor evidence="9">
        <name>Ca(2+)</name>
        <dbReference type="ChEBI" id="CHEBI:29108"/>
    </cofactor>
    <text evidence="9">Binds 2 calcium ions per subunit.</text>
</comment>
<dbReference type="PANTHER" id="PTHR31388">
    <property type="entry name" value="PEROXIDASE 72-RELATED"/>
    <property type="match status" value="1"/>
</dbReference>
<dbReference type="Gene3D" id="1.10.520.10">
    <property type="match status" value="1"/>
</dbReference>
<dbReference type="GO" id="GO:0006979">
    <property type="term" value="P:response to oxidative stress"/>
    <property type="evidence" value="ECO:0007669"/>
    <property type="project" value="InterPro"/>
</dbReference>
<keyword evidence="3" id="KW-0575">Peroxidase</keyword>
<feature type="binding site" evidence="9">
    <location>
        <position position="65"/>
    </location>
    <ligand>
        <name>Ca(2+)</name>
        <dbReference type="ChEBI" id="CHEBI:29108"/>
        <label>1</label>
    </ligand>
</feature>
<gene>
    <name evidence="15" type="ORF">SUGI_1445960</name>
    <name evidence="16" type="ORF">SUGI_1453350</name>
</gene>
<evidence type="ECO:0000256" key="2">
    <source>
        <dbReference type="ARBA" id="ARBA00001970"/>
    </source>
</evidence>
<evidence type="ECO:0000259" key="14">
    <source>
        <dbReference type="PROSITE" id="PS50873"/>
    </source>
</evidence>